<gene>
    <name evidence="2" type="ORF">S01H4_39523</name>
</gene>
<feature type="non-terminal residue" evidence="2">
    <location>
        <position position="1"/>
    </location>
</feature>
<name>X1DUH2_9ZZZZ</name>
<feature type="region of interest" description="Disordered" evidence="1">
    <location>
        <begin position="167"/>
        <end position="191"/>
    </location>
</feature>
<comment type="caution">
    <text evidence="2">The sequence shown here is derived from an EMBL/GenBank/DDBJ whole genome shotgun (WGS) entry which is preliminary data.</text>
</comment>
<accession>X1DUH2</accession>
<dbReference type="AlphaFoldDB" id="X1DUH2"/>
<organism evidence="2">
    <name type="scientific">marine sediment metagenome</name>
    <dbReference type="NCBI Taxonomy" id="412755"/>
    <lineage>
        <taxon>unclassified sequences</taxon>
        <taxon>metagenomes</taxon>
        <taxon>ecological metagenomes</taxon>
    </lineage>
</organism>
<evidence type="ECO:0000256" key="1">
    <source>
        <dbReference type="SAM" id="MobiDB-lite"/>
    </source>
</evidence>
<protein>
    <submittedName>
        <fullName evidence="2">Uncharacterized protein</fullName>
    </submittedName>
</protein>
<proteinExistence type="predicted"/>
<dbReference type="EMBL" id="BART01021419">
    <property type="protein sequence ID" value="GAH00043.1"/>
    <property type="molecule type" value="Genomic_DNA"/>
</dbReference>
<sequence length="247" mass="27782">GNSGLVPFNPVKKNTVFPSIQYTKSGRKITDVTSYDVNNKGDHIIVGTVDNHSSSSRVMLKEAGEKLFTELNINNPKRVEYYSSDSPRNFSVAVSEYSKDKIIFRGRLRGATLPLGDERYRIIDYSLDGDSIDKIFESDHYSSNSSRYYTRTRQALRDAAVRLRHSTISGSSRYNNTHSSSGNSNDPNTVDEKGNWIVVERMRDGVHLILQIRSDGQFNIPGYFSDKTRTLIVETGNHTQHESSCSG</sequence>
<reference evidence="2" key="1">
    <citation type="journal article" date="2014" name="Front. Microbiol.">
        <title>High frequency of phylogenetically diverse reductive dehalogenase-homologous genes in deep subseafloor sedimentary metagenomes.</title>
        <authorList>
            <person name="Kawai M."/>
            <person name="Futagami T."/>
            <person name="Toyoda A."/>
            <person name="Takaki Y."/>
            <person name="Nishi S."/>
            <person name="Hori S."/>
            <person name="Arai W."/>
            <person name="Tsubouchi T."/>
            <person name="Morono Y."/>
            <person name="Uchiyama I."/>
            <person name="Ito T."/>
            <person name="Fujiyama A."/>
            <person name="Inagaki F."/>
            <person name="Takami H."/>
        </authorList>
    </citation>
    <scope>NUCLEOTIDE SEQUENCE</scope>
    <source>
        <strain evidence="2">Expedition CK06-06</strain>
    </source>
</reference>
<feature type="compositionally biased region" description="Polar residues" evidence="1">
    <location>
        <begin position="167"/>
        <end position="188"/>
    </location>
</feature>
<evidence type="ECO:0000313" key="2">
    <source>
        <dbReference type="EMBL" id="GAH00043.1"/>
    </source>
</evidence>